<dbReference type="PANTHER" id="PTHR44314">
    <property type="entry name" value="CILIA- AND FLAGELLA-ASSOCIATED PROTEIN 70"/>
    <property type="match status" value="1"/>
</dbReference>
<dbReference type="Proteomes" id="UP001189429">
    <property type="component" value="Unassembled WGS sequence"/>
</dbReference>
<proteinExistence type="predicted"/>
<comment type="caution">
    <text evidence="5">The sequence shown here is derived from an EMBL/GenBank/DDBJ whole genome shotgun (WGS) entry which is preliminary data.</text>
</comment>
<dbReference type="SMART" id="SM00028">
    <property type="entry name" value="TPR"/>
    <property type="match status" value="5"/>
</dbReference>
<keyword evidence="6" id="KW-1185">Reference proteome</keyword>
<dbReference type="PROSITE" id="PS50005">
    <property type="entry name" value="TPR"/>
    <property type="match status" value="1"/>
</dbReference>
<protein>
    <submittedName>
        <fullName evidence="5">Uncharacterized protein</fullName>
    </submittedName>
</protein>
<keyword evidence="2 3" id="KW-0802">TPR repeat</keyword>
<name>A0ABN9UPL6_9DINO</name>
<feature type="region of interest" description="Disordered" evidence="4">
    <location>
        <begin position="383"/>
        <end position="484"/>
    </location>
</feature>
<evidence type="ECO:0000313" key="5">
    <source>
        <dbReference type="EMBL" id="CAK0861755.1"/>
    </source>
</evidence>
<feature type="compositionally biased region" description="Polar residues" evidence="4">
    <location>
        <begin position="433"/>
        <end position="444"/>
    </location>
</feature>
<evidence type="ECO:0000256" key="3">
    <source>
        <dbReference type="PROSITE-ProRule" id="PRU00339"/>
    </source>
</evidence>
<dbReference type="Gene3D" id="1.25.40.10">
    <property type="entry name" value="Tetratricopeptide repeat domain"/>
    <property type="match status" value="2"/>
</dbReference>
<dbReference type="InterPro" id="IPR011990">
    <property type="entry name" value="TPR-like_helical_dom_sf"/>
</dbReference>
<evidence type="ECO:0000256" key="4">
    <source>
        <dbReference type="SAM" id="MobiDB-lite"/>
    </source>
</evidence>
<gene>
    <name evidence="5" type="ORF">PCOR1329_LOCUS50332</name>
</gene>
<evidence type="ECO:0000256" key="1">
    <source>
        <dbReference type="ARBA" id="ARBA00022737"/>
    </source>
</evidence>
<dbReference type="EMBL" id="CAUYUJ010016092">
    <property type="protein sequence ID" value="CAK0861755.1"/>
    <property type="molecule type" value="Genomic_DNA"/>
</dbReference>
<feature type="region of interest" description="Disordered" evidence="4">
    <location>
        <begin position="975"/>
        <end position="996"/>
    </location>
</feature>
<dbReference type="SUPFAM" id="SSF48452">
    <property type="entry name" value="TPR-like"/>
    <property type="match status" value="2"/>
</dbReference>
<feature type="compositionally biased region" description="Low complexity" evidence="4">
    <location>
        <begin position="392"/>
        <end position="405"/>
    </location>
</feature>
<keyword evidence="1" id="KW-0677">Repeat</keyword>
<evidence type="ECO:0000256" key="2">
    <source>
        <dbReference type="ARBA" id="ARBA00022803"/>
    </source>
</evidence>
<dbReference type="InterPro" id="IPR019734">
    <property type="entry name" value="TPR_rpt"/>
</dbReference>
<reference evidence="5" key="1">
    <citation type="submission" date="2023-10" db="EMBL/GenBank/DDBJ databases">
        <authorList>
            <person name="Chen Y."/>
            <person name="Shah S."/>
            <person name="Dougan E. K."/>
            <person name="Thang M."/>
            <person name="Chan C."/>
        </authorList>
    </citation>
    <scope>NUCLEOTIDE SEQUENCE [LARGE SCALE GENOMIC DNA]</scope>
</reference>
<dbReference type="InterPro" id="IPR052628">
    <property type="entry name" value="CFAP70"/>
</dbReference>
<feature type="compositionally biased region" description="Basic and acidic residues" evidence="4">
    <location>
        <begin position="981"/>
        <end position="990"/>
    </location>
</feature>
<feature type="region of interest" description="Disordered" evidence="4">
    <location>
        <begin position="1"/>
        <end position="26"/>
    </location>
</feature>
<dbReference type="PANTHER" id="PTHR44314:SF1">
    <property type="entry name" value="CILIA- AND FLAGELLA-ASSOCIATED PROTEIN 70"/>
    <property type="match status" value="1"/>
</dbReference>
<sequence length="996" mass="106551">MKSTKSKAPPKTAASSEPAEPWDPDAPTVITVRVRVPQLVGPPQDRGSWVKVTAGVRGVFALPEPLVALNGGDVEAHPLRYQGVLMGQALGEGSLTKPAGGADAAVAGGPDAAGAELPEAEWRALQELTAPSVRFKGGDAMVWYRGAGFIRDFQHMLNSVGGVWFHLALEEKAPPDPKKAAQAAPAIAELARRYGGKAWLDLTGLIRPGVHSVVACCPLQDTAKEQLDGVATLSASRTFVSMSLQLDRELTPPTPAAAHTPLHELLPERPALNRFPSSDDAAAAYRGAVKRAFGVVCRELPGGVQGGPPGAADALRDSGVYKGCKEDIRRAVVGVLRERIRKDTTVIPGKPLGRSQKDEVLSGAYTYLTATIAEVLDEMRAELPPRPEPDAKGAGAAARSPAQEAVPKAAGPDGFSQPGRGGLLAAPGGSGAQWQSSPAQSARSGQAGRWTLMMNGTPTSRSEEQPPPPAAEERPPQDPRAAALEEAEEVVRAKAALAAACDAGERCKRLAYEAEILGLWDRAAEHWQSRLLIPEFRSDPAEWLAYAKFCSRSRGRQAAAEEALGHARQLLDSGEGLSSVEVELMLGSLLLDRGRHGEAIQIFRSWHAKDLAEPTYLFLLGLALFLAGEGEEAGPLLQAAGLPRDWFDGLEDDAALAARLRARHLAAGELDPAPYADCLGQLLDFGLPSLAFTFLDQCGTLPEASLQLEPFALLDARATAMDRDHAGALERLKPLLDSGQASQDAWRLGGECYVHLKEVDKALPLLQKAVSFEKQFEDAAFHITLGGVLLAKKRWKQARESFVRSLQCRATAEAWLGVAYAEHYGGDLQLAHEALCEANLLDDQRPKVWAQLCLLHLRLESWDSADDSCRRCLQLRPDSDCEVALQEVATEYVRLQRQPALAEAAARRALEIRESGPSLGALADALGQQGRAEEAVGVAEAALEQLVHQRDARGTLVGKVLKLCEAAGRPDLQARLQEAQRSADDQHAERASSSGL</sequence>
<evidence type="ECO:0000313" key="6">
    <source>
        <dbReference type="Proteomes" id="UP001189429"/>
    </source>
</evidence>
<accession>A0ABN9UPL6</accession>
<feature type="repeat" description="TPR" evidence="3">
    <location>
        <begin position="743"/>
        <end position="776"/>
    </location>
</feature>
<organism evidence="5 6">
    <name type="scientific">Prorocentrum cordatum</name>
    <dbReference type="NCBI Taxonomy" id="2364126"/>
    <lineage>
        <taxon>Eukaryota</taxon>
        <taxon>Sar</taxon>
        <taxon>Alveolata</taxon>
        <taxon>Dinophyceae</taxon>
        <taxon>Prorocentrales</taxon>
        <taxon>Prorocentraceae</taxon>
        <taxon>Prorocentrum</taxon>
    </lineage>
</organism>
<dbReference type="Pfam" id="PF13432">
    <property type="entry name" value="TPR_16"/>
    <property type="match status" value="2"/>
</dbReference>